<keyword evidence="5 6" id="KW-0472">Membrane</keyword>
<feature type="transmembrane region" description="Helical" evidence="6">
    <location>
        <begin position="7"/>
        <end position="29"/>
    </location>
</feature>
<keyword evidence="2" id="KW-1003">Cell membrane</keyword>
<gene>
    <name evidence="7" type="ORF">HDIA_2423</name>
</gene>
<evidence type="ECO:0000256" key="6">
    <source>
        <dbReference type="SAM" id="Phobius"/>
    </source>
</evidence>
<dbReference type="Proteomes" id="UP000223606">
    <property type="component" value="Chromosome 1"/>
</dbReference>
<dbReference type="OrthoDB" id="8477889at2"/>
<feature type="transmembrane region" description="Helical" evidence="6">
    <location>
        <begin position="337"/>
        <end position="358"/>
    </location>
</feature>
<evidence type="ECO:0000256" key="2">
    <source>
        <dbReference type="ARBA" id="ARBA00022475"/>
    </source>
</evidence>
<evidence type="ECO:0000313" key="7">
    <source>
        <dbReference type="EMBL" id="SON55964.1"/>
    </source>
</evidence>
<evidence type="ECO:0000256" key="3">
    <source>
        <dbReference type="ARBA" id="ARBA00022692"/>
    </source>
</evidence>
<feature type="transmembrane region" description="Helical" evidence="6">
    <location>
        <begin position="99"/>
        <end position="122"/>
    </location>
</feature>
<dbReference type="InterPro" id="IPR005495">
    <property type="entry name" value="LptG/LptF_permease"/>
</dbReference>
<dbReference type="EMBL" id="LT960614">
    <property type="protein sequence ID" value="SON55964.1"/>
    <property type="molecule type" value="Genomic_DNA"/>
</dbReference>
<comment type="subcellular location">
    <subcellularLocation>
        <location evidence="1">Cell membrane</location>
        <topology evidence="1">Multi-pass membrane protein</topology>
    </subcellularLocation>
</comment>
<accession>A0A2C9D6L1</accession>
<evidence type="ECO:0000256" key="5">
    <source>
        <dbReference type="ARBA" id="ARBA00023136"/>
    </source>
</evidence>
<keyword evidence="8" id="KW-1185">Reference proteome</keyword>
<evidence type="ECO:0000256" key="1">
    <source>
        <dbReference type="ARBA" id="ARBA00004651"/>
    </source>
</evidence>
<feature type="transmembrane region" description="Helical" evidence="6">
    <location>
        <begin position="49"/>
        <end position="78"/>
    </location>
</feature>
<keyword evidence="4 6" id="KW-1133">Transmembrane helix</keyword>
<keyword evidence="3 6" id="KW-0812">Transmembrane</keyword>
<evidence type="ECO:0000313" key="8">
    <source>
        <dbReference type="Proteomes" id="UP000223606"/>
    </source>
</evidence>
<evidence type="ECO:0000256" key="4">
    <source>
        <dbReference type="ARBA" id="ARBA00022989"/>
    </source>
</evidence>
<sequence length="392" mass="42381">MRRISVYLFARTAIASVSILAVLTAIIWVTQALRRFDLVTAKGQALLSYLSMTLLAVPFLISIAAPFALAIGMIVVLNSAHADSELVAMNAAGASHRQILRPFLLLAVLTGLLVTFIAAWGAPKSLQLLRDYTTAVRADVLTNIAQPGRFMEVDENFVFHIRNRAPDGSVEGLFIYDSRRPDITFTYTAERGRFVEALGKTLMVMENGTIERIKHPGEASTFVAFGSYAFDLSSLQPEGGEVSYKVNELTIDQLLALTPDDPLMKSNADEVASEIHSRLASFFYPMAMVLAVFFFLGFPMTTRDGRVMTITLALLFATIVRLLGFAASGVASNDIRLLPLVYAVPIVLLVGLGAIVALRTKSFTFGSLEGAIADGVARFFPGKASSGGGMQP</sequence>
<reference evidence="8" key="1">
    <citation type="submission" date="2017-09" db="EMBL/GenBank/DDBJ databases">
        <title>Genome sequence of Nannocystis excedens DSM 71.</title>
        <authorList>
            <person name="Blom J."/>
        </authorList>
    </citation>
    <scope>NUCLEOTIDE SEQUENCE [LARGE SCALE GENOMIC DNA]</scope>
    <source>
        <strain evidence="8">type strain: E19</strain>
    </source>
</reference>
<dbReference type="PANTHER" id="PTHR33529:SF6">
    <property type="entry name" value="YJGP_YJGQ FAMILY PERMEASE"/>
    <property type="match status" value="1"/>
</dbReference>
<dbReference type="RefSeq" id="WP_099556404.1">
    <property type="nucleotide sequence ID" value="NZ_LT960614.1"/>
</dbReference>
<dbReference type="GO" id="GO:0015920">
    <property type="term" value="P:lipopolysaccharide transport"/>
    <property type="evidence" value="ECO:0007669"/>
    <property type="project" value="TreeGrafter"/>
</dbReference>
<feature type="transmembrane region" description="Helical" evidence="6">
    <location>
        <begin position="310"/>
        <end position="331"/>
    </location>
</feature>
<dbReference type="Pfam" id="PF03739">
    <property type="entry name" value="LptF_LptG"/>
    <property type="match status" value="1"/>
</dbReference>
<feature type="transmembrane region" description="Helical" evidence="6">
    <location>
        <begin position="279"/>
        <end position="298"/>
    </location>
</feature>
<dbReference type="AlphaFoldDB" id="A0A2C9D6L1"/>
<proteinExistence type="predicted"/>
<protein>
    <submittedName>
        <fullName evidence="7">Lipopolysaccharide ABC transporter permease</fullName>
    </submittedName>
</protein>
<dbReference type="KEGG" id="hdi:HDIA_2423"/>
<dbReference type="GO" id="GO:0043190">
    <property type="term" value="C:ATP-binding cassette (ABC) transporter complex"/>
    <property type="evidence" value="ECO:0007669"/>
    <property type="project" value="TreeGrafter"/>
</dbReference>
<dbReference type="PANTHER" id="PTHR33529">
    <property type="entry name" value="SLR0882 PROTEIN-RELATED"/>
    <property type="match status" value="1"/>
</dbReference>
<organism evidence="7 8">
    <name type="scientific">Hartmannibacter diazotrophicus</name>
    <dbReference type="NCBI Taxonomy" id="1482074"/>
    <lineage>
        <taxon>Bacteria</taxon>
        <taxon>Pseudomonadati</taxon>
        <taxon>Pseudomonadota</taxon>
        <taxon>Alphaproteobacteria</taxon>
        <taxon>Hyphomicrobiales</taxon>
        <taxon>Pleomorphomonadaceae</taxon>
        <taxon>Hartmannibacter</taxon>
    </lineage>
</organism>
<name>A0A2C9D6L1_9HYPH</name>